<comment type="similarity">
    <text evidence="1">Belongs to the TrbG/VirB9 family.</text>
</comment>
<dbReference type="EMBL" id="JRPN01000019">
    <property type="protein sequence ID" value="KGT76916.1"/>
    <property type="molecule type" value="Genomic_DNA"/>
</dbReference>
<evidence type="ECO:0000313" key="4">
    <source>
        <dbReference type="Proteomes" id="UP000030377"/>
    </source>
</evidence>
<dbReference type="RefSeq" id="WP_014498060.1">
    <property type="nucleotide sequence ID" value="NZ_BJNK01000019.1"/>
</dbReference>
<dbReference type="AlphaFoldDB" id="A0A0A3XUS2"/>
<dbReference type="InterPro" id="IPR010258">
    <property type="entry name" value="Conjugal_tfr_TrbG/VirB9/CagX"/>
</dbReference>
<dbReference type="InterPro" id="IPR038161">
    <property type="entry name" value="VirB9/CagX/TrbG_C_sf"/>
</dbReference>
<keyword evidence="2" id="KW-0732">Signal</keyword>
<name>A0A0A3XUS2_BRAJP</name>
<dbReference type="eggNOG" id="COG3504">
    <property type="taxonomic scope" value="Bacteria"/>
</dbReference>
<dbReference type="NCBIfam" id="TIGR02775">
    <property type="entry name" value="TrbG_Ti"/>
    <property type="match status" value="1"/>
</dbReference>
<dbReference type="GeneID" id="46488864"/>
<sequence length="344" mass="37774">MTKTPSDVHSKCSIQQNGLNSTWRGFVSAKRALLSALMLCSSVLGGCATYIPPEISYDTEVPPLPATPVALDDRLRPLHVPPLWKPALGGKSAGKEEVEPVSRVETANNAARVEPRKRGYFNAAQIYAYSPGALYQIYAAPGQITDIALEEGEQLTGSGPIAAGDTVRWVVGDTESGSGDTRRVHVLVKPTRASIETNLVVNTDRRTYLIELRSRERPYMPSVAWYYPETARERWRSVALKPALPNPAQRISRYAIEGDSPPWRPLAAYDDGRKVYVEFPQGIVQGEMPPLFVIGPDGKTELVNYRADGNVLIVDRLFAAAELRLGGEHQKKVRIVRTGGRPSS</sequence>
<dbReference type="Pfam" id="PF03524">
    <property type="entry name" value="CagX"/>
    <property type="match status" value="1"/>
</dbReference>
<organism evidence="3 4">
    <name type="scientific">Bradyrhizobium japonicum</name>
    <dbReference type="NCBI Taxonomy" id="375"/>
    <lineage>
        <taxon>Bacteria</taxon>
        <taxon>Pseudomonadati</taxon>
        <taxon>Pseudomonadota</taxon>
        <taxon>Alphaproteobacteria</taxon>
        <taxon>Hyphomicrobiales</taxon>
        <taxon>Nitrobacteraceae</taxon>
        <taxon>Bradyrhizobium</taxon>
    </lineage>
</organism>
<gene>
    <name evidence="3" type="ORF">MA20_25445</name>
</gene>
<proteinExistence type="inferred from homology"/>
<evidence type="ECO:0000313" key="3">
    <source>
        <dbReference type="EMBL" id="KGT76916.1"/>
    </source>
</evidence>
<evidence type="ECO:0000256" key="2">
    <source>
        <dbReference type="ARBA" id="ARBA00022729"/>
    </source>
</evidence>
<comment type="caution">
    <text evidence="3">The sequence shown here is derived from an EMBL/GenBank/DDBJ whole genome shotgun (WGS) entry which is preliminary data.</text>
</comment>
<protein>
    <submittedName>
        <fullName evidence="3">Conjugal transfer protein TrbG</fullName>
    </submittedName>
</protein>
<reference evidence="3 4" key="1">
    <citation type="submission" date="2014-09" db="EMBL/GenBank/DDBJ databases">
        <title>Draft genome of Bradyrhizobium japonicum Is-34.</title>
        <authorList>
            <person name="Tsurumaru H."/>
            <person name="Yamakawa T."/>
            <person name="Hashimoto S."/>
            <person name="Okizaki K."/>
            <person name="Kanesaki Y."/>
            <person name="Yoshikawa H."/>
            <person name="Yajima S."/>
        </authorList>
    </citation>
    <scope>NUCLEOTIDE SEQUENCE [LARGE SCALE GENOMIC DNA]</scope>
    <source>
        <strain evidence="3 4">Is-34</strain>
    </source>
</reference>
<dbReference type="STRING" id="375.BKD09_RS44535"/>
<dbReference type="Proteomes" id="UP000030377">
    <property type="component" value="Unassembled WGS sequence"/>
</dbReference>
<dbReference type="PATRIC" id="fig|375.37.peg.7105"/>
<dbReference type="CDD" id="cd06911">
    <property type="entry name" value="VirB9_CagX_TrbG"/>
    <property type="match status" value="1"/>
</dbReference>
<evidence type="ECO:0000256" key="1">
    <source>
        <dbReference type="ARBA" id="ARBA00006135"/>
    </source>
</evidence>
<dbReference type="Gene3D" id="2.60.40.2500">
    <property type="match status" value="1"/>
</dbReference>
<accession>A0A0A3XUS2</accession>
<dbReference type="InterPro" id="IPR033645">
    <property type="entry name" value="VirB9/CagX/TrbG_C"/>
</dbReference>
<dbReference type="InterPro" id="IPR014142">
    <property type="entry name" value="TrbG_Ti"/>
</dbReference>